<dbReference type="EMBL" id="JAJAXM010000034">
    <property type="protein sequence ID" value="MCG9027024.1"/>
    <property type="molecule type" value="Genomic_DNA"/>
</dbReference>
<proteinExistence type="predicted"/>
<accession>A0A248LF83</accession>
<dbReference type="OMA" id="DMERNCA"/>
<dbReference type="Proteomes" id="UP000197424">
    <property type="component" value="Chromosome"/>
</dbReference>
<organism evidence="3 5">
    <name type="scientific">Laribacter hongkongensis</name>
    <dbReference type="NCBI Taxonomy" id="168471"/>
    <lineage>
        <taxon>Bacteria</taxon>
        <taxon>Pseudomonadati</taxon>
        <taxon>Pseudomonadota</taxon>
        <taxon>Betaproteobacteria</taxon>
        <taxon>Neisseriales</taxon>
        <taxon>Aquaspirillaceae</taxon>
        <taxon>Laribacter</taxon>
    </lineage>
</organism>
<evidence type="ECO:0000313" key="4">
    <source>
        <dbReference type="EMBL" id="MCG9027024.1"/>
    </source>
</evidence>
<feature type="chain" id="PRO_5044379146" evidence="1">
    <location>
        <begin position="21"/>
        <end position="91"/>
    </location>
</feature>
<evidence type="ECO:0000313" key="5">
    <source>
        <dbReference type="Proteomes" id="UP000197424"/>
    </source>
</evidence>
<dbReference type="Pfam" id="PF13670">
    <property type="entry name" value="PepSY_2"/>
    <property type="match status" value="1"/>
</dbReference>
<reference evidence="3" key="3">
    <citation type="submission" date="2017-06" db="EMBL/GenBank/DDBJ databases">
        <authorList>
            <person name="Kim H.J."/>
            <person name="Triplett B.A."/>
        </authorList>
    </citation>
    <scope>NUCLEOTIDE SEQUENCE</scope>
    <source>
        <strain evidence="3">HLGZ1</strain>
    </source>
</reference>
<protein>
    <submittedName>
        <fullName evidence="4">PepSY domain-containing protein</fullName>
    </submittedName>
    <submittedName>
        <fullName evidence="3">PepSY_2 domain containing protein</fullName>
    </submittedName>
</protein>
<dbReference type="RefSeq" id="WP_012695819.1">
    <property type="nucleotide sequence ID" value="NZ_CP022115.1"/>
</dbReference>
<reference evidence="4 6" key="4">
    <citation type="submission" date="2021-10" db="EMBL/GenBank/DDBJ databases">
        <title>Whole-genome sequencing analysis of Laribacter hongkongensis: virulence gene profiles, carbohydrate-active enzyme prediction, and antimicrobial resistance characterization.</title>
        <authorList>
            <person name="Yuan P."/>
            <person name="Zhan Y."/>
            <person name="Chen D."/>
        </authorList>
    </citation>
    <scope>NUCLEOTIDE SEQUENCE [LARGE SCALE GENOMIC DNA]</scope>
    <source>
        <strain evidence="4 6">W67</strain>
    </source>
</reference>
<evidence type="ECO:0000313" key="6">
    <source>
        <dbReference type="Proteomes" id="UP001200247"/>
    </source>
</evidence>
<reference evidence="3" key="1">
    <citation type="journal article" date="2017" name="J. Antimicrob. Chemother.">
        <title>Emergence and genomic analysis of MDR Laribacter hongkongensis strain HLGZ1 from Guangzhou, China.</title>
        <authorList>
            <person name="Wu H.K."/>
            <person name="Chen J.H."/>
            <person name="Yang L."/>
            <person name="Li A.R."/>
            <person name="Su D.H."/>
            <person name="Lin Y.P."/>
            <person name="Chen D.Q."/>
        </authorList>
    </citation>
    <scope>NUCLEOTIDE SEQUENCE</scope>
    <source>
        <strain evidence="3">HLGZ1</strain>
    </source>
</reference>
<evidence type="ECO:0000259" key="2">
    <source>
        <dbReference type="Pfam" id="PF13670"/>
    </source>
</evidence>
<dbReference type="AlphaFoldDB" id="A0A248LF83"/>
<dbReference type="Proteomes" id="UP001200247">
    <property type="component" value="Unassembled WGS sequence"/>
</dbReference>
<name>A0A248LF83_9NEIS</name>
<evidence type="ECO:0000256" key="1">
    <source>
        <dbReference type="SAM" id="SignalP"/>
    </source>
</evidence>
<dbReference type="InterPro" id="IPR025711">
    <property type="entry name" value="PepSY"/>
</dbReference>
<dbReference type="GeneID" id="75109442"/>
<feature type="signal peptide" evidence="1">
    <location>
        <begin position="1"/>
        <end position="20"/>
    </location>
</feature>
<sequence length="91" mass="10103">MSPAPYAVALLAFSSTPVLADPPATPCTQAPRSEWMSDEKLLTAVRQQGYKLKRFDMERNCAEVEGWNAQGARVELRLDPTSARVVSCKYK</sequence>
<keyword evidence="1" id="KW-0732">Signal</keyword>
<gene>
    <name evidence="4" type="ORF">LH440_14145</name>
    <name evidence="3" type="ORF">LHGZ1_0330</name>
</gene>
<feature type="domain" description="PepSY" evidence="2">
    <location>
        <begin position="7"/>
        <end position="87"/>
    </location>
</feature>
<reference evidence="5" key="2">
    <citation type="submission" date="2017-06" db="EMBL/GenBank/DDBJ databases">
        <title>Whole genome sequence of Laribacter hongkongensis LHGZ1.</title>
        <authorList>
            <person name="Chen D."/>
            <person name="Wu H."/>
            <person name="Chen J."/>
        </authorList>
    </citation>
    <scope>NUCLEOTIDE SEQUENCE [LARGE SCALE GENOMIC DNA]</scope>
    <source>
        <strain evidence="5">LHGZ1</strain>
    </source>
</reference>
<dbReference type="EMBL" id="CP022115">
    <property type="protein sequence ID" value="ASJ23161.1"/>
    <property type="molecule type" value="Genomic_DNA"/>
</dbReference>
<evidence type="ECO:0000313" key="3">
    <source>
        <dbReference type="EMBL" id="ASJ23161.1"/>
    </source>
</evidence>